<organism evidence="2 3">
    <name type="scientific">Durusdinium trenchii</name>
    <dbReference type="NCBI Taxonomy" id="1381693"/>
    <lineage>
        <taxon>Eukaryota</taxon>
        <taxon>Sar</taxon>
        <taxon>Alveolata</taxon>
        <taxon>Dinophyceae</taxon>
        <taxon>Suessiales</taxon>
        <taxon>Symbiodiniaceae</taxon>
        <taxon>Durusdinium</taxon>
    </lineage>
</organism>
<feature type="compositionally biased region" description="Basic and acidic residues" evidence="1">
    <location>
        <begin position="427"/>
        <end position="436"/>
    </location>
</feature>
<feature type="compositionally biased region" description="Acidic residues" evidence="1">
    <location>
        <begin position="416"/>
        <end position="425"/>
    </location>
</feature>
<dbReference type="Proteomes" id="UP001642484">
    <property type="component" value="Unassembled WGS sequence"/>
</dbReference>
<evidence type="ECO:0000313" key="2">
    <source>
        <dbReference type="EMBL" id="CAK8999300.1"/>
    </source>
</evidence>
<feature type="compositionally biased region" description="Polar residues" evidence="1">
    <location>
        <begin position="438"/>
        <end position="455"/>
    </location>
</feature>
<gene>
    <name evidence="2" type="ORF">CCMP2556_LOCUS5611</name>
</gene>
<keyword evidence="3" id="KW-1185">Reference proteome</keyword>
<feature type="region of interest" description="Disordered" evidence="1">
    <location>
        <begin position="787"/>
        <end position="807"/>
    </location>
</feature>
<proteinExistence type="predicted"/>
<dbReference type="EMBL" id="CAXAMN010002348">
    <property type="protein sequence ID" value="CAK8999300.1"/>
    <property type="molecule type" value="Genomic_DNA"/>
</dbReference>
<evidence type="ECO:0000313" key="3">
    <source>
        <dbReference type="Proteomes" id="UP001642484"/>
    </source>
</evidence>
<sequence length="961" mass="107677">MPMEIDRLQQKGKDKGKGKGKENKGKSKGKEDKGKPDGQELFDTKDCWIVRQVEALPAAVNKLLHCRPRQPALQVEWMQAKQSDEFHNLQDNWIIGDGNRVFFSRSVRRVANMSKEYLGCFQNFTADSWEYQQNFGGRIVPSKRLASMVGAQLSVPLPEVAEDDHDAKEALAFSRSFAGKVEEARDLVTKEAEVKEKKEKEKATELKPDEMAEEARLEHVAAERIQKESEDISSAGISWMMLWIVALTMTVTGLCIVIYRLWKKVKVIEDELIEIKDNAKTDGMMIGAYGHEAQEGIRGVRNYVQRVRKGLIKASGYIDPEDVEPCEWLYWGYIQRSNKDFDLRRLDDQLQAYKEEEEANRNRSKTRIRLPSGQRVEEEGEESKELQSGEMALVQLDSGEIVNIPVEYIQPREPESEAEGEDMEVETNPHDRRDDTDVNQSWQNDPTMSQATSGSIREGQIWSLKSLDQPKQRASLELDSASCTLKRNGGERVHEMMLSSDMFGSGTFTKKYRLPVASCDRALCEALSGPSVFASAAESFELRYGIPPELIPALCAGRLLLALMFLNPVHALWTNLALSPFYISIAVSLNPGGSVTATIFNELFLIAQLTLVCVYVDVNVKKAEASTISMETKTKEAHTSVAAACRLLSVTCDSFVQLTADLRIKDPQRSFLELLAGDYNLEGASMIDLISPADRNRFLDVISESDENSRDGNSVDLPARSLSLQLLDTLGTTLEARLYFVQIPSTDSSETRAEHLIGITEIVSNQVVASRAGSRADTEDMRFLLGSRVPQEEQKSGTRSAPRSRTSEVGWKSLKGLQNVKFMIDATSVHDGFRIYSVEFNFDKEEKSSILPNLLEWVQPDTRQTLFCWIQDHVNAFASGTSCDTFVERVQLLDPLQSQSLLAGKVVALDMKQEAEHSNQGLVVTETSSNECHGSDCTEQETEEACPILFQIQMSDFFTPA</sequence>
<reference evidence="2 3" key="1">
    <citation type="submission" date="2024-02" db="EMBL/GenBank/DDBJ databases">
        <authorList>
            <person name="Chen Y."/>
            <person name="Shah S."/>
            <person name="Dougan E. K."/>
            <person name="Thang M."/>
            <person name="Chan C."/>
        </authorList>
    </citation>
    <scope>NUCLEOTIDE SEQUENCE [LARGE SCALE GENOMIC DNA]</scope>
</reference>
<feature type="region of interest" description="Disordered" evidence="1">
    <location>
        <begin position="355"/>
        <end position="389"/>
    </location>
</feature>
<comment type="caution">
    <text evidence="2">The sequence shown here is derived from an EMBL/GenBank/DDBJ whole genome shotgun (WGS) entry which is preliminary data.</text>
</comment>
<feature type="region of interest" description="Disordered" evidence="1">
    <location>
        <begin position="1"/>
        <end position="38"/>
    </location>
</feature>
<evidence type="ECO:0000256" key="1">
    <source>
        <dbReference type="SAM" id="MobiDB-lite"/>
    </source>
</evidence>
<protein>
    <submittedName>
        <fullName evidence="2">Uncharacterized protein</fullName>
    </submittedName>
</protein>
<name>A0ABP0I9R3_9DINO</name>
<accession>A0ABP0I9R3</accession>
<feature type="region of interest" description="Disordered" evidence="1">
    <location>
        <begin position="410"/>
        <end position="456"/>
    </location>
</feature>